<dbReference type="SMART" id="SM00895">
    <property type="entry name" value="FCD"/>
    <property type="match status" value="1"/>
</dbReference>
<dbReference type="Pfam" id="PF07729">
    <property type="entry name" value="FCD"/>
    <property type="match status" value="1"/>
</dbReference>
<dbReference type="InterPro" id="IPR008920">
    <property type="entry name" value="TF_FadR/GntR_C"/>
</dbReference>
<dbReference type="Proteomes" id="UP000195652">
    <property type="component" value="Chromosome"/>
</dbReference>
<dbReference type="GO" id="GO:0003677">
    <property type="term" value="F:DNA binding"/>
    <property type="evidence" value="ECO:0007669"/>
    <property type="project" value="UniProtKB-KW"/>
</dbReference>
<organism evidence="5 6">
    <name type="scientific">Corynebacterium silvaticum</name>
    <dbReference type="NCBI Taxonomy" id="2320431"/>
    <lineage>
        <taxon>Bacteria</taxon>
        <taxon>Bacillati</taxon>
        <taxon>Actinomycetota</taxon>
        <taxon>Actinomycetes</taxon>
        <taxon>Mycobacteriales</taxon>
        <taxon>Corynebacteriaceae</taxon>
        <taxon>Corynebacterium</taxon>
    </lineage>
</organism>
<dbReference type="InterPro" id="IPR036388">
    <property type="entry name" value="WH-like_DNA-bd_sf"/>
</dbReference>
<keyword evidence="1" id="KW-0805">Transcription regulation</keyword>
<proteinExistence type="predicted"/>
<dbReference type="Gene3D" id="1.20.120.530">
    <property type="entry name" value="GntR ligand-binding domain-like"/>
    <property type="match status" value="1"/>
</dbReference>
<evidence type="ECO:0000256" key="1">
    <source>
        <dbReference type="ARBA" id="ARBA00023015"/>
    </source>
</evidence>
<dbReference type="PRINTS" id="PR00035">
    <property type="entry name" value="HTHGNTR"/>
</dbReference>
<evidence type="ECO:0000313" key="6">
    <source>
        <dbReference type="Proteomes" id="UP000195652"/>
    </source>
</evidence>
<dbReference type="Gene3D" id="1.10.10.10">
    <property type="entry name" value="Winged helix-like DNA-binding domain superfamily/Winged helix DNA-binding domain"/>
    <property type="match status" value="1"/>
</dbReference>
<accession>A0A7Y4LIN1</accession>
<dbReference type="GO" id="GO:0003700">
    <property type="term" value="F:DNA-binding transcription factor activity"/>
    <property type="evidence" value="ECO:0007669"/>
    <property type="project" value="InterPro"/>
</dbReference>
<gene>
    <name evidence="5" type="ORF">CBE74_11700</name>
</gene>
<dbReference type="InterPro" id="IPR000524">
    <property type="entry name" value="Tscrpt_reg_HTH_GntR"/>
</dbReference>
<dbReference type="OrthoDB" id="7989071at2"/>
<dbReference type="InterPro" id="IPR036390">
    <property type="entry name" value="WH_DNA-bd_sf"/>
</dbReference>
<dbReference type="InterPro" id="IPR011711">
    <property type="entry name" value="GntR_C"/>
</dbReference>
<evidence type="ECO:0000256" key="2">
    <source>
        <dbReference type="ARBA" id="ARBA00023125"/>
    </source>
</evidence>
<dbReference type="SUPFAM" id="SSF46785">
    <property type="entry name" value="Winged helix' DNA-binding domain"/>
    <property type="match status" value="1"/>
</dbReference>
<evidence type="ECO:0000256" key="4">
    <source>
        <dbReference type="SAM" id="MobiDB-lite"/>
    </source>
</evidence>
<keyword evidence="3" id="KW-0804">Transcription</keyword>
<keyword evidence="2" id="KW-0238">DNA-binding</keyword>
<dbReference type="AlphaFoldDB" id="A0A7Y4LIN1"/>
<dbReference type="SUPFAM" id="SSF48008">
    <property type="entry name" value="GntR ligand-binding domain-like"/>
    <property type="match status" value="1"/>
</dbReference>
<feature type="region of interest" description="Disordered" evidence="4">
    <location>
        <begin position="234"/>
        <end position="258"/>
    </location>
</feature>
<name>A0A7Y4LIN1_9CORY</name>
<dbReference type="Pfam" id="PF00392">
    <property type="entry name" value="GntR"/>
    <property type="match status" value="1"/>
</dbReference>
<feature type="compositionally biased region" description="Basic and acidic residues" evidence="4">
    <location>
        <begin position="235"/>
        <end position="258"/>
    </location>
</feature>
<dbReference type="RefSeq" id="WP_087454761.1">
    <property type="nucleotide sequence ID" value="NZ_CP021417.2"/>
</dbReference>
<dbReference type="PANTHER" id="PTHR43537:SF5">
    <property type="entry name" value="UXU OPERON TRANSCRIPTIONAL REGULATOR"/>
    <property type="match status" value="1"/>
</dbReference>
<reference evidence="5 6" key="1">
    <citation type="journal article" date="2014" name="BMC Vet. Res.">
        <title>First report of Corynebacterium pseudotuberculosis from caseous lymphadenitis lesions in Black Alentejano pig (Sus scrofa domesticus).</title>
        <authorList>
            <person name="Oliveira M."/>
            <person name="Barroco C."/>
            <person name="Mottola C."/>
            <person name="Santos R."/>
            <person name="Lemsaddek A."/>
            <person name="Tavares L."/>
            <person name="Semedo-Lemsaddek T."/>
        </authorList>
    </citation>
    <scope>NUCLEOTIDE SEQUENCE [LARGE SCALE GENOMIC DNA]</scope>
    <source>
        <strain evidence="5 6">PO100/5</strain>
    </source>
</reference>
<dbReference type="PANTHER" id="PTHR43537">
    <property type="entry name" value="TRANSCRIPTIONAL REGULATOR, GNTR FAMILY"/>
    <property type="match status" value="1"/>
</dbReference>
<protein>
    <submittedName>
        <fullName evidence="5">FadR/GntR family transcriptional regulator</fullName>
    </submittedName>
</protein>
<dbReference type="SMART" id="SM00345">
    <property type="entry name" value="HTH_GNTR"/>
    <property type="match status" value="1"/>
</dbReference>
<reference evidence="5 6" key="3">
    <citation type="journal article" date="2020" name="Int. J. Syst. Evol. Microbiol.">
        <title>Corynebacterium silvaticum sp. nov., a unique group of NTTB corynebacteria in wild boar and roe deer.</title>
        <authorList>
            <person name="Dangel A."/>
            <person name="Berger A."/>
            <person name="Rau J."/>
            <person name="Eisenberg T."/>
            <person name="Kampfer P."/>
            <person name="Margos G."/>
            <person name="Contzen M."/>
            <person name="Busse H.J."/>
            <person name="Konrad R."/>
            <person name="Peters M."/>
            <person name="Sting R."/>
            <person name="Sing A."/>
        </authorList>
    </citation>
    <scope>NUCLEOTIDE SEQUENCE [LARGE SCALE GENOMIC DNA]</scope>
    <source>
        <strain evidence="5 6">PO100/5</strain>
    </source>
</reference>
<dbReference type="EMBL" id="CP021417">
    <property type="protein sequence ID" value="ARU46989.1"/>
    <property type="molecule type" value="Genomic_DNA"/>
</dbReference>
<dbReference type="PROSITE" id="PS50949">
    <property type="entry name" value="HTH_GNTR"/>
    <property type="match status" value="1"/>
</dbReference>
<reference evidence="5 6" key="4">
    <citation type="journal article" date="2020" name="PLoS ONE">
        <title>Taxonomic classification of strain PO100/5 shows a broader geographic distribution and genetic markers of the recently described Corynebacterium silvaticum.</title>
        <authorList>
            <person name="Viana M.V.C."/>
            <person name="Profeta R."/>
            <person name="da Silva A.L."/>
            <person name="Hurtado R."/>
            <person name="Cerqueira J.C."/>
            <person name="Ribeiro B.F.S."/>
            <person name="Almeida M.O."/>
            <person name="Morais-Rodrigues F."/>
            <person name="Soares S.C."/>
            <person name="Oliveira M."/>
            <person name="Tavares L."/>
            <person name="Figueiredo H."/>
            <person name="Wattam A.R."/>
            <person name="Barh D."/>
            <person name="Ghosh P."/>
            <person name="Silva A."/>
            <person name="Azevedo V."/>
        </authorList>
    </citation>
    <scope>NUCLEOTIDE SEQUENCE [LARGE SCALE GENOMIC DNA]</scope>
    <source>
        <strain evidence="5 6">PO100/5</strain>
    </source>
</reference>
<sequence>MNSHVGPAVGKSPTAAAIEDYIRDNNLSPGDLLPSEAALCERLSVSRSSVREAMRTLASLDVVEIRHGHGTFVGNMSLAPLINGMVLRLTLNEELALENLSYVVDMRIALDLANADELVNTYKGQSTEVLDRIVEAMREKYLRQESFVEEDWQFHKVISEKLSNPLMREMSMALWEIHTKVVPVLGLGDPEDMEDTVEAHSKMIQALHSGDADGYCALICEHYGPLLRVIRKKREQQDRARSVNSAEADKESGKEQAS</sequence>
<evidence type="ECO:0000256" key="3">
    <source>
        <dbReference type="ARBA" id="ARBA00023163"/>
    </source>
</evidence>
<dbReference type="CDD" id="cd07377">
    <property type="entry name" value="WHTH_GntR"/>
    <property type="match status" value="1"/>
</dbReference>
<dbReference type="KEGG" id="csil:CBE74_11700"/>
<reference evidence="5 6" key="2">
    <citation type="journal article" date="2020" name="Antonie Van Leeuwenhoek">
        <title>Phylogenomic characterisation of a novel corynebacterial species pathogenic to animals.</title>
        <authorList>
            <person name="Moller J."/>
            <person name="Musella L."/>
            <person name="Melnikov V."/>
            <person name="Geissdorfer W."/>
            <person name="Burkovski A."/>
            <person name="Sangal V."/>
        </authorList>
    </citation>
    <scope>NUCLEOTIDE SEQUENCE [LARGE SCALE GENOMIC DNA]</scope>
    <source>
        <strain evidence="5 6">PO100/5</strain>
    </source>
</reference>
<dbReference type="GeneID" id="75008872"/>
<evidence type="ECO:0000313" key="5">
    <source>
        <dbReference type="EMBL" id="ARU46989.1"/>
    </source>
</evidence>
<keyword evidence="6" id="KW-1185">Reference proteome</keyword>